<evidence type="ECO:0000256" key="3">
    <source>
        <dbReference type="ARBA" id="ARBA00022553"/>
    </source>
</evidence>
<feature type="transmembrane region" description="Helical" evidence="9">
    <location>
        <begin position="46"/>
        <end position="66"/>
    </location>
</feature>
<evidence type="ECO:0000256" key="4">
    <source>
        <dbReference type="ARBA" id="ARBA00022679"/>
    </source>
</evidence>
<dbReference type="SUPFAM" id="SSF55874">
    <property type="entry name" value="ATPase domain of HSP90 chaperone/DNA topoisomerase II/histidine kinase"/>
    <property type="match status" value="1"/>
</dbReference>
<dbReference type="EC" id="2.7.13.3" evidence="2"/>
<keyword evidence="9" id="KW-0812">Transmembrane</keyword>
<dbReference type="InterPro" id="IPR004358">
    <property type="entry name" value="Sig_transdc_His_kin-like_C"/>
</dbReference>
<proteinExistence type="predicted"/>
<dbReference type="GO" id="GO:0005524">
    <property type="term" value="F:ATP binding"/>
    <property type="evidence" value="ECO:0007669"/>
    <property type="project" value="UniProtKB-KW"/>
</dbReference>
<reference evidence="11 12" key="1">
    <citation type="submission" date="2018-06" db="EMBL/GenBank/DDBJ databases">
        <authorList>
            <consortium name="Pathogen Informatics"/>
            <person name="Doyle S."/>
        </authorList>
    </citation>
    <scope>NUCLEOTIDE SEQUENCE [LARGE SCALE GENOMIC DNA]</scope>
    <source>
        <strain evidence="11 12">NCTC13100</strain>
    </source>
</reference>
<evidence type="ECO:0000259" key="10">
    <source>
        <dbReference type="PROSITE" id="PS50109"/>
    </source>
</evidence>
<evidence type="ECO:0000256" key="6">
    <source>
        <dbReference type="ARBA" id="ARBA00022777"/>
    </source>
</evidence>
<accession>A0A379DGB1</accession>
<dbReference type="InterPro" id="IPR036890">
    <property type="entry name" value="HATPase_C_sf"/>
</dbReference>
<dbReference type="EMBL" id="UGTI01000001">
    <property type="protein sequence ID" value="SUB77399.1"/>
    <property type="molecule type" value="Genomic_DNA"/>
</dbReference>
<dbReference type="InterPro" id="IPR003594">
    <property type="entry name" value="HATPase_dom"/>
</dbReference>
<keyword evidence="9" id="KW-0472">Membrane</keyword>
<feature type="transmembrane region" description="Helical" evidence="9">
    <location>
        <begin position="176"/>
        <end position="197"/>
    </location>
</feature>
<feature type="domain" description="Histidine kinase" evidence="10">
    <location>
        <begin position="214"/>
        <end position="416"/>
    </location>
</feature>
<dbReference type="Pfam" id="PF02518">
    <property type="entry name" value="HATPase_c"/>
    <property type="match status" value="1"/>
</dbReference>
<evidence type="ECO:0000256" key="2">
    <source>
        <dbReference type="ARBA" id="ARBA00012438"/>
    </source>
</evidence>
<dbReference type="PROSITE" id="PS50109">
    <property type="entry name" value="HIS_KIN"/>
    <property type="match status" value="1"/>
</dbReference>
<evidence type="ECO:0000256" key="5">
    <source>
        <dbReference type="ARBA" id="ARBA00022741"/>
    </source>
</evidence>
<evidence type="ECO:0000313" key="11">
    <source>
        <dbReference type="EMBL" id="SUB77399.1"/>
    </source>
</evidence>
<evidence type="ECO:0000256" key="8">
    <source>
        <dbReference type="ARBA" id="ARBA00023012"/>
    </source>
</evidence>
<name>A0A379DGB1_9PORP</name>
<gene>
    <name evidence="11" type="primary">kinD</name>
    <name evidence="11" type="ORF">NCTC13100_00523</name>
</gene>
<sequence>MARGLSAALPLSVHIKKSLLFKFLDHPPFISRFANTLANNFKIRNVLIVAGIVLAFVSLGISDSLVEKLAQEERAKMELWAQASSVAGTDEPQLFYALIYRIIESNTSIPLILTSQEGQILTYRNIKLPRKNPEKFLYKKLNNYRKGYRPIRIDQVNGEVSYLYYSDSHTLTKLLVYPYIQLGAFFLFVLIAILALLTSKRSEQNRIWEGLSRETAHQLGTPISSLMAWNELLKSSDTDPVIVQEIDKDITRLSIIADRFQKVGSEPAKTTEELGKVLQRSTDYLRVRISQQVKVDLTLYPEPVFVNISESLISWVLENLMKNAVDAMQGSGSISIKYTPRNKTVNIDVTDTGKGISRRKVRTIFEPGYTTRKRGWGLGLSLARRIVEDYHNGRIFVKQTEIGIGTTFRIVLPLAGPADDTHERDTQEFEALQNKISD</sequence>
<evidence type="ECO:0000256" key="9">
    <source>
        <dbReference type="SAM" id="Phobius"/>
    </source>
</evidence>
<keyword evidence="6 11" id="KW-0418">Kinase</keyword>
<dbReference type="Gene3D" id="3.30.565.10">
    <property type="entry name" value="Histidine kinase-like ATPase, C-terminal domain"/>
    <property type="match status" value="1"/>
</dbReference>
<dbReference type="GO" id="GO:0004673">
    <property type="term" value="F:protein histidine kinase activity"/>
    <property type="evidence" value="ECO:0007669"/>
    <property type="project" value="UniProtKB-EC"/>
</dbReference>
<evidence type="ECO:0000313" key="12">
    <source>
        <dbReference type="Proteomes" id="UP000254263"/>
    </source>
</evidence>
<evidence type="ECO:0000256" key="1">
    <source>
        <dbReference type="ARBA" id="ARBA00000085"/>
    </source>
</evidence>
<dbReference type="InterPro" id="IPR005467">
    <property type="entry name" value="His_kinase_dom"/>
</dbReference>
<dbReference type="AlphaFoldDB" id="A0A379DGB1"/>
<keyword evidence="8" id="KW-0902">Two-component regulatory system</keyword>
<keyword evidence="5" id="KW-0547">Nucleotide-binding</keyword>
<comment type="catalytic activity">
    <reaction evidence="1">
        <text>ATP + protein L-histidine = ADP + protein N-phospho-L-histidine.</text>
        <dbReference type="EC" id="2.7.13.3"/>
    </reaction>
</comment>
<dbReference type="GO" id="GO:0000160">
    <property type="term" value="P:phosphorelay signal transduction system"/>
    <property type="evidence" value="ECO:0007669"/>
    <property type="project" value="UniProtKB-KW"/>
</dbReference>
<protein>
    <recommendedName>
        <fullName evidence="2">histidine kinase</fullName>
        <ecNumber evidence="2">2.7.13.3</ecNumber>
    </recommendedName>
</protein>
<dbReference type="PRINTS" id="PR00344">
    <property type="entry name" value="BCTRLSENSOR"/>
</dbReference>
<organism evidence="11 12">
    <name type="scientific">Porphyromonas macacae</name>
    <dbReference type="NCBI Taxonomy" id="28115"/>
    <lineage>
        <taxon>Bacteria</taxon>
        <taxon>Pseudomonadati</taxon>
        <taxon>Bacteroidota</taxon>
        <taxon>Bacteroidia</taxon>
        <taxon>Bacteroidales</taxon>
        <taxon>Porphyromonadaceae</taxon>
        <taxon>Porphyromonas</taxon>
    </lineage>
</organism>
<evidence type="ECO:0000256" key="7">
    <source>
        <dbReference type="ARBA" id="ARBA00022840"/>
    </source>
</evidence>
<dbReference type="PANTHER" id="PTHR43065">
    <property type="entry name" value="SENSOR HISTIDINE KINASE"/>
    <property type="match status" value="1"/>
</dbReference>
<keyword evidence="9" id="KW-1133">Transmembrane helix</keyword>
<dbReference type="Proteomes" id="UP000254263">
    <property type="component" value="Unassembled WGS sequence"/>
</dbReference>
<dbReference type="PANTHER" id="PTHR43065:SF10">
    <property type="entry name" value="PEROXIDE STRESS-ACTIVATED HISTIDINE KINASE MAK3"/>
    <property type="match status" value="1"/>
</dbReference>
<keyword evidence="3" id="KW-0597">Phosphoprotein</keyword>
<keyword evidence="4 11" id="KW-0808">Transferase</keyword>
<dbReference type="SMART" id="SM00387">
    <property type="entry name" value="HATPase_c"/>
    <property type="match status" value="1"/>
</dbReference>
<keyword evidence="7" id="KW-0067">ATP-binding</keyword>